<keyword evidence="2 5" id="KW-1133">Transmembrane helix</keyword>
<feature type="compositionally biased region" description="Low complexity" evidence="4">
    <location>
        <begin position="224"/>
        <end position="238"/>
    </location>
</feature>
<evidence type="ECO:0000256" key="1">
    <source>
        <dbReference type="ARBA" id="ARBA00022692"/>
    </source>
</evidence>
<feature type="transmembrane region" description="Helical" evidence="5">
    <location>
        <begin position="100"/>
        <end position="122"/>
    </location>
</feature>
<dbReference type="GO" id="GO:0022857">
    <property type="term" value="F:transmembrane transporter activity"/>
    <property type="evidence" value="ECO:0007669"/>
    <property type="project" value="InterPro"/>
</dbReference>
<evidence type="ECO:0000313" key="6">
    <source>
        <dbReference type="EMBL" id="SPD22470.1"/>
    </source>
</evidence>
<dbReference type="AlphaFoldDB" id="A0A2N9IEH9"/>
<proteinExistence type="predicted"/>
<feature type="transmembrane region" description="Helical" evidence="5">
    <location>
        <begin position="188"/>
        <end position="209"/>
    </location>
</feature>
<feature type="transmembrane region" description="Helical" evidence="5">
    <location>
        <begin position="12"/>
        <end position="33"/>
    </location>
</feature>
<protein>
    <recommendedName>
        <fullName evidence="7">WAT1-related protein</fullName>
    </recommendedName>
</protein>
<feature type="transmembrane region" description="Helical" evidence="5">
    <location>
        <begin position="45"/>
        <end position="66"/>
    </location>
</feature>
<keyword evidence="1 5" id="KW-0812">Transmembrane</keyword>
<dbReference type="GO" id="GO:0016020">
    <property type="term" value="C:membrane"/>
    <property type="evidence" value="ECO:0007669"/>
    <property type="project" value="InterPro"/>
</dbReference>
<evidence type="ECO:0000256" key="3">
    <source>
        <dbReference type="ARBA" id="ARBA00023136"/>
    </source>
</evidence>
<keyword evidence="3 5" id="KW-0472">Membrane</keyword>
<reference evidence="6" key="1">
    <citation type="submission" date="2018-02" db="EMBL/GenBank/DDBJ databases">
        <authorList>
            <person name="Cohen D.B."/>
            <person name="Kent A.D."/>
        </authorList>
    </citation>
    <scope>NUCLEOTIDE SEQUENCE</scope>
</reference>
<feature type="region of interest" description="Disordered" evidence="4">
    <location>
        <begin position="219"/>
        <end position="238"/>
    </location>
</feature>
<name>A0A2N9IEH9_FAGSY</name>
<sequence>MNLYKVIELAVVNHQALLAMISIQLSYAGMALITKTAFNEGMSPLVLNAYRQGIATIVLAPFAFLLERKTHTLLSLGLFCEIFLAALCRMESVSWRSVYGILKIGGMFIAVGGAMLLSFYWAPPLKNHHSPSPVGSNTETSSTLGLLKQYPARLRLSTLQCLLSSVQATVIAAALQRNFDSWKIGWDIQFASLGLLGGVMIVGGLYFVLYMGKEQGGQSTNAQNRTSNHNSSSSDRSVPRPFLSLLQWLDLAILPCRYPIGLYLFMLSLTLPFPLQVMPNCLELPVFFSQLLFPTSVQPNQILI</sequence>
<evidence type="ECO:0000256" key="5">
    <source>
        <dbReference type="SAM" id="Phobius"/>
    </source>
</evidence>
<dbReference type="EMBL" id="OIVN01005445">
    <property type="protein sequence ID" value="SPD22470.1"/>
    <property type="molecule type" value="Genomic_DNA"/>
</dbReference>
<evidence type="ECO:0000256" key="4">
    <source>
        <dbReference type="SAM" id="MobiDB-lite"/>
    </source>
</evidence>
<evidence type="ECO:0008006" key="7">
    <source>
        <dbReference type="Google" id="ProtNLM"/>
    </source>
</evidence>
<evidence type="ECO:0000256" key="2">
    <source>
        <dbReference type="ARBA" id="ARBA00022989"/>
    </source>
</evidence>
<organism evidence="6">
    <name type="scientific">Fagus sylvatica</name>
    <name type="common">Beechnut</name>
    <dbReference type="NCBI Taxonomy" id="28930"/>
    <lineage>
        <taxon>Eukaryota</taxon>
        <taxon>Viridiplantae</taxon>
        <taxon>Streptophyta</taxon>
        <taxon>Embryophyta</taxon>
        <taxon>Tracheophyta</taxon>
        <taxon>Spermatophyta</taxon>
        <taxon>Magnoliopsida</taxon>
        <taxon>eudicotyledons</taxon>
        <taxon>Gunneridae</taxon>
        <taxon>Pentapetalae</taxon>
        <taxon>rosids</taxon>
        <taxon>fabids</taxon>
        <taxon>Fagales</taxon>
        <taxon>Fagaceae</taxon>
        <taxon>Fagus</taxon>
    </lineage>
</organism>
<accession>A0A2N9IEH9</accession>
<dbReference type="PANTHER" id="PTHR31218">
    <property type="entry name" value="WAT1-RELATED PROTEIN"/>
    <property type="match status" value="1"/>
</dbReference>
<gene>
    <name evidence="6" type="ORF">FSB_LOCUS50352</name>
</gene>
<dbReference type="InterPro" id="IPR030184">
    <property type="entry name" value="WAT1-related"/>
</dbReference>